<evidence type="ECO:0000313" key="3">
    <source>
        <dbReference type="EMBL" id="CAA7044707.1"/>
    </source>
</evidence>
<dbReference type="InterPro" id="IPR040256">
    <property type="entry name" value="At4g02000-like"/>
</dbReference>
<keyword evidence="4" id="KW-1185">Reference proteome</keyword>
<feature type="region of interest" description="Disordered" evidence="1">
    <location>
        <begin position="165"/>
        <end position="184"/>
    </location>
</feature>
<feature type="region of interest" description="Disordered" evidence="1">
    <location>
        <begin position="1"/>
        <end position="38"/>
    </location>
</feature>
<dbReference type="Proteomes" id="UP000467841">
    <property type="component" value="Unassembled WGS sequence"/>
</dbReference>
<gene>
    <name evidence="3" type="ORF">MERR_LOCUS31942</name>
</gene>
<dbReference type="InterPro" id="IPR025836">
    <property type="entry name" value="Zn_knuckle_CX2CX4HX4C"/>
</dbReference>
<reference evidence="3" key="1">
    <citation type="submission" date="2020-01" db="EMBL/GenBank/DDBJ databases">
        <authorList>
            <person name="Mishra B."/>
        </authorList>
    </citation>
    <scope>NUCLEOTIDE SEQUENCE [LARGE SCALE GENOMIC DNA]</scope>
</reference>
<evidence type="ECO:0000259" key="2">
    <source>
        <dbReference type="Pfam" id="PF14392"/>
    </source>
</evidence>
<dbReference type="PANTHER" id="PTHR31286">
    <property type="entry name" value="GLYCINE-RICH CELL WALL STRUCTURAL PROTEIN 1.8-LIKE"/>
    <property type="match status" value="1"/>
</dbReference>
<dbReference type="EMBL" id="CACVBM020001307">
    <property type="protein sequence ID" value="CAA7044707.1"/>
    <property type="molecule type" value="Genomic_DNA"/>
</dbReference>
<evidence type="ECO:0000313" key="4">
    <source>
        <dbReference type="Proteomes" id="UP000467841"/>
    </source>
</evidence>
<dbReference type="OrthoDB" id="1109940at2759"/>
<proteinExistence type="predicted"/>
<name>A0A6D2K597_9BRAS</name>
<dbReference type="AlphaFoldDB" id="A0A6D2K597"/>
<dbReference type="PANTHER" id="PTHR31286:SF163">
    <property type="entry name" value="ZINC KNUCKLE CX2CX4HX4C DOMAIN-CONTAINING PROTEIN"/>
    <property type="match status" value="1"/>
</dbReference>
<accession>A0A6D2K597</accession>
<sequence>MNCLPERLQPTEADKSSRTGHLGPGQRKCPDAYRKADKPKRAKAESYEPVISSHFPSQLPFWIRLKGLPLHYWKKELLSDIGRELGTLLGYEITKLEAKIHVSINALAPLVKESVIELVNGEEALVNLEYERLGFHCSTCNKLTHTSRDCEENTRENKVAARLSHEPNTRSQPRHYEGKGGGRTYRRDRLMRSWMRRFRPSSSWLRKEMEPSSLWPRMEMRPRSLYLRKAWPYQLVRSLVHKLRH</sequence>
<protein>
    <recommendedName>
        <fullName evidence="2">Zinc knuckle CX2CX4HX4C domain-containing protein</fullName>
    </recommendedName>
</protein>
<comment type="caution">
    <text evidence="3">The sequence shown here is derived from an EMBL/GenBank/DDBJ whole genome shotgun (WGS) entry which is preliminary data.</text>
</comment>
<evidence type="ECO:0000256" key="1">
    <source>
        <dbReference type="SAM" id="MobiDB-lite"/>
    </source>
</evidence>
<feature type="domain" description="Zinc knuckle CX2CX4HX4C" evidence="2">
    <location>
        <begin position="108"/>
        <end position="151"/>
    </location>
</feature>
<dbReference type="Pfam" id="PF14392">
    <property type="entry name" value="zf-CCHC_4"/>
    <property type="match status" value="1"/>
</dbReference>
<organism evidence="3 4">
    <name type="scientific">Microthlaspi erraticum</name>
    <dbReference type="NCBI Taxonomy" id="1685480"/>
    <lineage>
        <taxon>Eukaryota</taxon>
        <taxon>Viridiplantae</taxon>
        <taxon>Streptophyta</taxon>
        <taxon>Embryophyta</taxon>
        <taxon>Tracheophyta</taxon>
        <taxon>Spermatophyta</taxon>
        <taxon>Magnoliopsida</taxon>
        <taxon>eudicotyledons</taxon>
        <taxon>Gunneridae</taxon>
        <taxon>Pentapetalae</taxon>
        <taxon>rosids</taxon>
        <taxon>malvids</taxon>
        <taxon>Brassicales</taxon>
        <taxon>Brassicaceae</taxon>
        <taxon>Coluteocarpeae</taxon>
        <taxon>Microthlaspi</taxon>
    </lineage>
</organism>